<dbReference type="GO" id="GO:0005886">
    <property type="term" value="C:plasma membrane"/>
    <property type="evidence" value="ECO:0007669"/>
    <property type="project" value="UniProtKB-SubCell"/>
</dbReference>
<dbReference type="GO" id="GO:0004713">
    <property type="term" value="F:protein tyrosine kinase activity"/>
    <property type="evidence" value="ECO:0007669"/>
    <property type="project" value="TreeGrafter"/>
</dbReference>
<comment type="caution">
    <text evidence="10">The sequence shown here is derived from an EMBL/GenBank/DDBJ whole genome shotgun (WGS) entry which is preliminary data.</text>
</comment>
<feature type="transmembrane region" description="Helical" evidence="7">
    <location>
        <begin position="20"/>
        <end position="40"/>
    </location>
</feature>
<evidence type="ECO:0000313" key="10">
    <source>
        <dbReference type="EMBL" id="TCL52824.1"/>
    </source>
</evidence>
<evidence type="ECO:0000256" key="1">
    <source>
        <dbReference type="ARBA" id="ARBA00004651"/>
    </source>
</evidence>
<evidence type="ECO:0000256" key="5">
    <source>
        <dbReference type="ARBA" id="ARBA00022989"/>
    </source>
</evidence>
<organism evidence="10 11">
    <name type="scientific">Thermolongibacillus altinsuensis</name>
    <dbReference type="NCBI Taxonomy" id="575256"/>
    <lineage>
        <taxon>Bacteria</taxon>
        <taxon>Bacillati</taxon>
        <taxon>Bacillota</taxon>
        <taxon>Bacilli</taxon>
        <taxon>Bacillales</taxon>
        <taxon>Anoxybacillaceae</taxon>
        <taxon>Thermolongibacillus</taxon>
    </lineage>
</organism>
<keyword evidence="3" id="KW-1003">Cell membrane</keyword>
<keyword evidence="5 7" id="KW-1133">Transmembrane helix</keyword>
<reference evidence="10 11" key="1">
    <citation type="submission" date="2019-03" db="EMBL/GenBank/DDBJ databases">
        <title>Genomic Encyclopedia of Type Strains, Phase IV (KMG-IV): sequencing the most valuable type-strain genomes for metagenomic binning, comparative biology and taxonomic classification.</title>
        <authorList>
            <person name="Goeker M."/>
        </authorList>
    </citation>
    <scope>NUCLEOTIDE SEQUENCE [LARGE SCALE GENOMIC DNA]</scope>
    <source>
        <strain evidence="10 11">DSM 24979</strain>
    </source>
</reference>
<dbReference type="RefSeq" id="WP_165871708.1">
    <property type="nucleotide sequence ID" value="NZ_SLUL01000002.1"/>
</dbReference>
<evidence type="ECO:0000256" key="4">
    <source>
        <dbReference type="ARBA" id="ARBA00022692"/>
    </source>
</evidence>
<sequence length="311" mass="34802">MEETISLRELVEIILKGKWLIAIITAVAVLIAALASFVLIDPVYSAKATVSINNGLVPGKQQGETDSYFNEIITPAAYIERVKSPQVIEAAIKKSGLEKYNVKQVESNLTIESVQNTNLVHITLKGTNPSDVKKMLDSILLAVKESLFTEIQKRIKEDSDHFAAQAKIEKEKLERLLKEYRQKAQVLQLPPSLLLDAVISYNNQYIINLDQARLQGVSSITEKDLISLNELSNEIKSSSDIYREYLAKEQQLQAFAKNFSVDNKVLTISAPVKPETPDSPKPLLNIAIAFVVSLMTSIGVVFFRHYWQESK</sequence>
<feature type="transmembrane region" description="Helical" evidence="7">
    <location>
        <begin position="283"/>
        <end position="303"/>
    </location>
</feature>
<feature type="domain" description="Tyrosine-protein kinase G-rich" evidence="9">
    <location>
        <begin position="230"/>
        <end position="305"/>
    </location>
</feature>
<gene>
    <name evidence="10" type="ORF">EDD69_102230</name>
</gene>
<dbReference type="Pfam" id="PF13807">
    <property type="entry name" value="GNVR"/>
    <property type="match status" value="1"/>
</dbReference>
<dbReference type="EMBL" id="SLUL01000002">
    <property type="protein sequence ID" value="TCL52824.1"/>
    <property type="molecule type" value="Genomic_DNA"/>
</dbReference>
<dbReference type="InterPro" id="IPR003856">
    <property type="entry name" value="LPS_length_determ_N"/>
</dbReference>
<keyword evidence="11" id="KW-1185">Reference proteome</keyword>
<dbReference type="InterPro" id="IPR032807">
    <property type="entry name" value="GNVR"/>
</dbReference>
<evidence type="ECO:0000259" key="9">
    <source>
        <dbReference type="Pfam" id="PF13807"/>
    </source>
</evidence>
<keyword evidence="6 7" id="KW-0472">Membrane</keyword>
<dbReference type="InterPro" id="IPR050445">
    <property type="entry name" value="Bact_polysacc_biosynth/exp"/>
</dbReference>
<dbReference type="AlphaFoldDB" id="A0A4R1QQ05"/>
<protein>
    <submittedName>
        <fullName evidence="10">Capsular polysaccharide biosynthesis protein</fullName>
    </submittedName>
</protein>
<feature type="domain" description="Polysaccharide chain length determinant N-terminal" evidence="8">
    <location>
        <begin position="3"/>
        <end position="94"/>
    </location>
</feature>
<evidence type="ECO:0000256" key="6">
    <source>
        <dbReference type="ARBA" id="ARBA00023136"/>
    </source>
</evidence>
<dbReference type="Proteomes" id="UP000295658">
    <property type="component" value="Unassembled WGS sequence"/>
</dbReference>
<evidence type="ECO:0000256" key="7">
    <source>
        <dbReference type="SAM" id="Phobius"/>
    </source>
</evidence>
<name>A0A4R1QQ05_9BACL</name>
<evidence type="ECO:0000256" key="2">
    <source>
        <dbReference type="ARBA" id="ARBA00006683"/>
    </source>
</evidence>
<keyword evidence="4 7" id="KW-0812">Transmembrane</keyword>
<accession>A0A4R1QQ05</accession>
<proteinExistence type="inferred from homology"/>
<dbReference type="Pfam" id="PF02706">
    <property type="entry name" value="Wzz"/>
    <property type="match status" value="1"/>
</dbReference>
<evidence type="ECO:0000256" key="3">
    <source>
        <dbReference type="ARBA" id="ARBA00022475"/>
    </source>
</evidence>
<evidence type="ECO:0000313" key="11">
    <source>
        <dbReference type="Proteomes" id="UP000295658"/>
    </source>
</evidence>
<comment type="subcellular location">
    <subcellularLocation>
        <location evidence="1">Cell membrane</location>
        <topology evidence="1">Multi-pass membrane protein</topology>
    </subcellularLocation>
</comment>
<dbReference type="PANTHER" id="PTHR32309">
    <property type="entry name" value="TYROSINE-PROTEIN KINASE"/>
    <property type="match status" value="1"/>
</dbReference>
<dbReference type="PANTHER" id="PTHR32309:SF13">
    <property type="entry name" value="FERRIC ENTEROBACTIN TRANSPORT PROTEIN FEPE"/>
    <property type="match status" value="1"/>
</dbReference>
<comment type="similarity">
    <text evidence="2">Belongs to the CpsC/CapA family.</text>
</comment>
<evidence type="ECO:0000259" key="8">
    <source>
        <dbReference type="Pfam" id="PF02706"/>
    </source>
</evidence>